<organism evidence="1 2">
    <name type="scientific">Zingiber officinale</name>
    <name type="common">Ginger</name>
    <name type="synonym">Amomum zingiber</name>
    <dbReference type="NCBI Taxonomy" id="94328"/>
    <lineage>
        <taxon>Eukaryota</taxon>
        <taxon>Viridiplantae</taxon>
        <taxon>Streptophyta</taxon>
        <taxon>Embryophyta</taxon>
        <taxon>Tracheophyta</taxon>
        <taxon>Spermatophyta</taxon>
        <taxon>Magnoliopsida</taxon>
        <taxon>Liliopsida</taxon>
        <taxon>Zingiberales</taxon>
        <taxon>Zingiberaceae</taxon>
        <taxon>Zingiber</taxon>
    </lineage>
</organism>
<dbReference type="Proteomes" id="UP000734854">
    <property type="component" value="Unassembled WGS sequence"/>
</dbReference>
<proteinExistence type="predicted"/>
<sequence>MAEPKVYTVIITVDLKSWNSTATIKWALCKLMMWFKTNSVVFDEKKNTVTVTGPFDPQHFIQQLCSLAGSFAGRRGTAVSIEGGIREYDGGPAVEYLCRVRKGGMGDLPAGDDKGETKNRVHEVRFGWLWNTPTPYELVQSQCTFQAGKPNWTSDKD</sequence>
<evidence type="ECO:0000313" key="2">
    <source>
        <dbReference type="Proteomes" id="UP000734854"/>
    </source>
</evidence>
<dbReference type="PANTHER" id="PTHR47488:SF7">
    <property type="entry name" value="HEAVY METAL TRANSPORT_DETOXIFICATION SUPERFAMILY PROTEIN"/>
    <property type="match status" value="1"/>
</dbReference>
<accession>A0A8J5I2I0</accession>
<reference evidence="1 2" key="1">
    <citation type="submission" date="2020-08" db="EMBL/GenBank/DDBJ databases">
        <title>Plant Genome Project.</title>
        <authorList>
            <person name="Zhang R.-G."/>
        </authorList>
    </citation>
    <scope>NUCLEOTIDE SEQUENCE [LARGE SCALE GENOMIC DNA]</scope>
    <source>
        <tissue evidence="1">Rhizome</tissue>
    </source>
</reference>
<keyword evidence="2" id="KW-1185">Reference proteome</keyword>
<dbReference type="EMBL" id="JACMSC010000003">
    <property type="protein sequence ID" value="KAG6527151.1"/>
    <property type="molecule type" value="Genomic_DNA"/>
</dbReference>
<dbReference type="PANTHER" id="PTHR47488">
    <property type="entry name" value="HEAVY METAL TRANSPORT/DETOXIFICATION SUPERFAMILY PROTEIN"/>
    <property type="match status" value="1"/>
</dbReference>
<name>A0A8J5I2I0_ZINOF</name>
<protein>
    <submittedName>
        <fullName evidence="1">Uncharacterized protein</fullName>
    </submittedName>
</protein>
<evidence type="ECO:0000313" key="1">
    <source>
        <dbReference type="EMBL" id="KAG6527151.1"/>
    </source>
</evidence>
<dbReference type="AlphaFoldDB" id="A0A8J5I2I0"/>
<dbReference type="GO" id="GO:1900150">
    <property type="term" value="P:regulation of defense response to fungus"/>
    <property type="evidence" value="ECO:0007669"/>
    <property type="project" value="InterPro"/>
</dbReference>
<comment type="caution">
    <text evidence="1">The sequence shown here is derived from an EMBL/GenBank/DDBJ whole genome shotgun (WGS) entry which is preliminary data.</text>
</comment>
<gene>
    <name evidence="1" type="ORF">ZIOFF_009245</name>
</gene>
<dbReference type="InterPro" id="IPR044169">
    <property type="entry name" value="PI21"/>
</dbReference>